<evidence type="ECO:0000313" key="4">
    <source>
        <dbReference type="EMBL" id="AKV04722.1"/>
    </source>
</evidence>
<dbReference type="Pfam" id="PF00724">
    <property type="entry name" value="Oxidored_FMN"/>
    <property type="match status" value="3"/>
</dbReference>
<dbReference type="Gene3D" id="2.60.40.10">
    <property type="entry name" value="Immunoglobulins"/>
    <property type="match status" value="1"/>
</dbReference>
<dbReference type="InterPro" id="IPR013783">
    <property type="entry name" value="Ig-like_fold"/>
</dbReference>
<keyword evidence="2" id="KW-0560">Oxidoreductase</keyword>
<dbReference type="EMBL" id="CP012333">
    <property type="protein sequence ID" value="AKV04722.1"/>
    <property type="molecule type" value="Genomic_DNA"/>
</dbReference>
<dbReference type="CDD" id="cd02803">
    <property type="entry name" value="OYE_like_FMN_family"/>
    <property type="match status" value="1"/>
</dbReference>
<dbReference type="PANTHER" id="PTHR43656:SF2">
    <property type="entry name" value="BINDING OXIDOREDUCTASE, PUTATIVE (AFU_ORTHOLOGUE AFUA_2G08260)-RELATED"/>
    <property type="match status" value="1"/>
</dbReference>
<dbReference type="STRING" id="1391654.AKJ09_11385"/>
<protein>
    <submittedName>
        <fullName evidence="4">Putative oxidoreductase</fullName>
    </submittedName>
</protein>
<dbReference type="Proteomes" id="UP000064967">
    <property type="component" value="Chromosome"/>
</dbReference>
<dbReference type="OrthoDB" id="9784632at2"/>
<evidence type="ECO:0000259" key="3">
    <source>
        <dbReference type="Pfam" id="PF00724"/>
    </source>
</evidence>
<dbReference type="GO" id="GO:0016491">
    <property type="term" value="F:oxidoreductase activity"/>
    <property type="evidence" value="ECO:0007669"/>
    <property type="project" value="UniProtKB-KW"/>
</dbReference>
<dbReference type="KEGG" id="llu:AKJ09_11385"/>
<keyword evidence="1" id="KW-0285">Flavoprotein</keyword>
<name>A0A0K1QGF1_9BACT</name>
<keyword evidence="5" id="KW-1185">Reference proteome</keyword>
<organism evidence="4 5">
    <name type="scientific">Labilithrix luteola</name>
    <dbReference type="NCBI Taxonomy" id="1391654"/>
    <lineage>
        <taxon>Bacteria</taxon>
        <taxon>Pseudomonadati</taxon>
        <taxon>Myxococcota</taxon>
        <taxon>Polyangia</taxon>
        <taxon>Polyangiales</taxon>
        <taxon>Labilitrichaceae</taxon>
        <taxon>Labilithrix</taxon>
    </lineage>
</organism>
<dbReference type="Gene3D" id="3.20.20.70">
    <property type="entry name" value="Aldolase class I"/>
    <property type="match status" value="1"/>
</dbReference>
<dbReference type="SUPFAM" id="SSF51395">
    <property type="entry name" value="FMN-linked oxidoreductases"/>
    <property type="match status" value="1"/>
</dbReference>
<accession>A0A0K1QGF1</accession>
<feature type="domain" description="NADH:flavin oxidoreductase/NADH oxidase N-terminal" evidence="3">
    <location>
        <begin position="5"/>
        <end position="103"/>
    </location>
</feature>
<dbReference type="InterPro" id="IPR001155">
    <property type="entry name" value="OxRdtase_FMN_N"/>
</dbReference>
<gene>
    <name evidence="4" type="ORF">AKJ09_11385</name>
</gene>
<dbReference type="PANTHER" id="PTHR43656">
    <property type="entry name" value="BINDING OXIDOREDUCTASE, PUTATIVE (AFU_ORTHOLOGUE AFUA_2G08260)-RELATED"/>
    <property type="match status" value="1"/>
</dbReference>
<dbReference type="RefSeq" id="WP_146655294.1">
    <property type="nucleotide sequence ID" value="NZ_CP012333.1"/>
</dbReference>
<reference evidence="4 5" key="1">
    <citation type="submission" date="2015-08" db="EMBL/GenBank/DDBJ databases">
        <authorList>
            <person name="Babu N.S."/>
            <person name="Beckwith C.J."/>
            <person name="Beseler K.G."/>
            <person name="Brison A."/>
            <person name="Carone J.V."/>
            <person name="Caskin T.P."/>
            <person name="Diamond M."/>
            <person name="Durham M.E."/>
            <person name="Foxe J.M."/>
            <person name="Go M."/>
            <person name="Henderson B.A."/>
            <person name="Jones I.B."/>
            <person name="McGettigan J.A."/>
            <person name="Micheletti S.J."/>
            <person name="Nasrallah M.E."/>
            <person name="Ortiz D."/>
            <person name="Piller C.R."/>
            <person name="Privatt S.R."/>
            <person name="Schneider S.L."/>
            <person name="Sharp S."/>
            <person name="Smith T.C."/>
            <person name="Stanton J.D."/>
            <person name="Ullery H.E."/>
            <person name="Wilson R.J."/>
            <person name="Serrano M.G."/>
            <person name="Buck G."/>
            <person name="Lee V."/>
            <person name="Wang Y."/>
            <person name="Carvalho R."/>
            <person name="Voegtly L."/>
            <person name="Shi R."/>
            <person name="Duckworth R."/>
            <person name="Johnson A."/>
            <person name="Loviza R."/>
            <person name="Walstead R."/>
            <person name="Shah Z."/>
            <person name="Kiflezghi M."/>
            <person name="Wade K."/>
            <person name="Ball S.L."/>
            <person name="Bradley K.W."/>
            <person name="Asai D.J."/>
            <person name="Bowman C.A."/>
            <person name="Russell D.A."/>
            <person name="Pope W.H."/>
            <person name="Jacobs-Sera D."/>
            <person name="Hendrix R.W."/>
            <person name="Hatfull G.F."/>
        </authorList>
    </citation>
    <scope>NUCLEOTIDE SEQUENCE [LARGE SCALE GENOMIC DNA]</scope>
    <source>
        <strain evidence="4 5">DSM 27648</strain>
    </source>
</reference>
<proteinExistence type="predicted"/>
<sequence>MTSPLFQPFRIRSMELPNRLVLPAMVTRLSGIDGLVNDDIRARYVRFAKGGVGLTVVEAMAVHSAKSGPLLRISSDEFVPGLKDLAARVHDAGPGKVVPQIIHFLKVARSGFRQTVDMLSREEIDAIVDAYVAAARRARACGFDGVELHMAHAYTLSSFLSRLNPRKDEYGGSLANRLRLPLRVMRAVRSAVGDDFAVGVRFLGEECIRNGYTVLDAGPIAIELARAGADYISLSAGGKFEDARHIEGEPPYPYTGYSGDRCMPGSAYPDGTNLYIPEAVRAAVRGAGLDTPIVAVGKIATKDLAEKIVAREQGDLVGMARALLADPDLPNKWRLDREDRVVRCLYGNVCKALDENFRRVDCTLWPKKSGQAPSSDDDVPPDWPVSGAGLTAEVKEGRVLLRWQSATDNEAMYGYQVFRAEAGEGSLLLHHASVRAVSSRYEDARVVAGGRYRYAVRPYDLAGNRGVMSGSIEVAVPDVTM</sequence>
<evidence type="ECO:0000256" key="1">
    <source>
        <dbReference type="ARBA" id="ARBA00022630"/>
    </source>
</evidence>
<evidence type="ECO:0000256" key="2">
    <source>
        <dbReference type="ARBA" id="ARBA00023002"/>
    </source>
</evidence>
<feature type="domain" description="NADH:flavin oxidoreductase/NADH oxidase N-terminal" evidence="3">
    <location>
        <begin position="289"/>
        <end position="338"/>
    </location>
</feature>
<feature type="domain" description="NADH:flavin oxidoreductase/NADH oxidase N-terminal" evidence="3">
    <location>
        <begin position="117"/>
        <end position="230"/>
    </location>
</feature>
<dbReference type="AlphaFoldDB" id="A0A0K1QGF1"/>
<evidence type="ECO:0000313" key="5">
    <source>
        <dbReference type="Proteomes" id="UP000064967"/>
    </source>
</evidence>
<dbReference type="GO" id="GO:0010181">
    <property type="term" value="F:FMN binding"/>
    <property type="evidence" value="ECO:0007669"/>
    <property type="project" value="InterPro"/>
</dbReference>
<dbReference type="InterPro" id="IPR051799">
    <property type="entry name" value="NADH_flavin_oxidoreductase"/>
</dbReference>
<dbReference type="InterPro" id="IPR013785">
    <property type="entry name" value="Aldolase_TIM"/>
</dbReference>